<evidence type="ECO:0008006" key="3">
    <source>
        <dbReference type="Google" id="ProtNLM"/>
    </source>
</evidence>
<name>A3HZU3_9BACT</name>
<keyword evidence="2" id="KW-1185">Reference proteome</keyword>
<accession>A3HZU3</accession>
<dbReference type="HOGENOM" id="CLU_942315_0_0_10"/>
<protein>
    <recommendedName>
        <fullName evidence="3">Peptidase A2 domain-containing protein</fullName>
    </recommendedName>
</protein>
<dbReference type="STRING" id="388413.ALPR1_07635"/>
<proteinExistence type="predicted"/>
<dbReference type="eggNOG" id="COG0793">
    <property type="taxonomic scope" value="Bacteria"/>
</dbReference>
<dbReference type="Gene3D" id="2.40.70.10">
    <property type="entry name" value="Acid Proteases"/>
    <property type="match status" value="2"/>
</dbReference>
<dbReference type="SUPFAM" id="SSF50630">
    <property type="entry name" value="Acid proteases"/>
    <property type="match status" value="1"/>
</dbReference>
<dbReference type="InterPro" id="IPR021109">
    <property type="entry name" value="Peptidase_aspartic_dom_sf"/>
</dbReference>
<dbReference type="AlphaFoldDB" id="A3HZU3"/>
<evidence type="ECO:0000313" key="1">
    <source>
        <dbReference type="EMBL" id="EAZ80779.1"/>
    </source>
</evidence>
<dbReference type="InterPro" id="IPR034122">
    <property type="entry name" value="Retropepsin-like_bacterial"/>
</dbReference>
<dbReference type="CDD" id="cd05483">
    <property type="entry name" value="retropepsin_like_bacteria"/>
    <property type="match status" value="1"/>
</dbReference>
<comment type="caution">
    <text evidence="1">The sequence shown here is derived from an EMBL/GenBank/DDBJ whole genome shotgun (WGS) entry which is preliminary data.</text>
</comment>
<sequence length="302" mass="33825">MKKLLIISILFLGIHPIFGMQLIDKTPIKIIDNLIFIEVKINDNSQSWNFMFDSGAGVTAIDQSLEDKLDLTYSGETKIGTAGKSLVSKTSINNQLSIGEDSELKDLTFYLMDLSHLSAYLKTNVDGILGLDLLNQLVVETNIDAMEMRFFSPANYEYSGNSIPLQIISLESGHFGLPVSVTPKKSKESLSMILKIDTGAANHITLHNSAITEFDLLDPQKKYKSRKGFSIDSTITNNLRGKIRSAELATKEWRNIPVVFEVDPLNEISERQGDGLIGQALLLDFNMTYHLDQEVIYFEKRK</sequence>
<dbReference type="Proteomes" id="UP000003919">
    <property type="component" value="Unassembled WGS sequence"/>
</dbReference>
<evidence type="ECO:0000313" key="2">
    <source>
        <dbReference type="Proteomes" id="UP000003919"/>
    </source>
</evidence>
<organism evidence="1 2">
    <name type="scientific">Algoriphagus machipongonensis</name>
    <dbReference type="NCBI Taxonomy" id="388413"/>
    <lineage>
        <taxon>Bacteria</taxon>
        <taxon>Pseudomonadati</taxon>
        <taxon>Bacteroidota</taxon>
        <taxon>Cytophagia</taxon>
        <taxon>Cytophagales</taxon>
        <taxon>Cyclobacteriaceae</taxon>
        <taxon>Algoriphagus</taxon>
    </lineage>
</organism>
<gene>
    <name evidence="1" type="ORF">ALPR1_07635</name>
</gene>
<dbReference type="EMBL" id="AAXU02000001">
    <property type="protein sequence ID" value="EAZ80779.1"/>
    <property type="molecule type" value="Genomic_DNA"/>
</dbReference>
<reference evidence="1 2" key="1">
    <citation type="journal article" date="2011" name="J. Bacteriol.">
        <title>Complete genome sequence of Algoriphagus sp. PR1, bacterial prey of a colony-forming choanoflagellate.</title>
        <authorList>
            <person name="Alegado R.A."/>
            <person name="Ferriera S."/>
            <person name="Nusbaum C."/>
            <person name="Young S.K."/>
            <person name="Zeng Q."/>
            <person name="Imamovic A."/>
            <person name="Fairclough S.R."/>
            <person name="King N."/>
        </authorList>
    </citation>
    <scope>NUCLEOTIDE SEQUENCE [LARGE SCALE GENOMIC DNA]</scope>
    <source>
        <strain evidence="1 2">PR1</strain>
    </source>
</reference>
<dbReference type="Pfam" id="PF13650">
    <property type="entry name" value="Asp_protease_2"/>
    <property type="match status" value="1"/>
</dbReference>